<proteinExistence type="inferred from homology"/>
<sequence>MTRKHTVVVVGGGYAGTMAANRLTQRDDVAVNLINPRSEFVERLRLHQFVSRTDDAEVDFKDILSEKVSLTVDTATRIDAGGRRVELESGGTLGYDYLIYAVGSGSAAPAVPGAAEHAYPLSTIDDAHRLRTIVDAAPATAALTVVGAGATGVETASELAEAGRRVTLVCGGDLNPYLHAKGRRSVAKRMAKLGVTVLDGPGTKVAEVKGRSVLLENGQVVRSDVTVWTAGFGVPDLAVRSGLTTDSVGRLVTDESLVSVDDDRLFAAGDSASPSGLPLRMAAGTALPLGMTAADTILSRLAGESPGKASIRFTAQCLSLGRSGGLFQFADKGDNAIGVHIGGRAGAKVKEMVVKHTVGALEGEGRKPGSYTWKFKDAKREALVEAEGFDKGSAATADSAGEEGGK</sequence>
<keyword evidence="3" id="KW-0285">Flavoprotein</keyword>
<feature type="domain" description="FAD/NAD(P)-binding" evidence="6">
    <location>
        <begin position="6"/>
        <end position="274"/>
    </location>
</feature>
<dbReference type="RefSeq" id="WP_380624382.1">
    <property type="nucleotide sequence ID" value="NZ_JBHSDK010000030.1"/>
</dbReference>
<evidence type="ECO:0000256" key="1">
    <source>
        <dbReference type="ARBA" id="ARBA00001974"/>
    </source>
</evidence>
<evidence type="ECO:0000256" key="4">
    <source>
        <dbReference type="ARBA" id="ARBA00022827"/>
    </source>
</evidence>
<keyword evidence="8" id="KW-1185">Reference proteome</keyword>
<dbReference type="GO" id="GO:0016491">
    <property type="term" value="F:oxidoreductase activity"/>
    <property type="evidence" value="ECO:0007669"/>
    <property type="project" value="UniProtKB-KW"/>
</dbReference>
<keyword evidence="4" id="KW-0274">FAD</keyword>
<reference evidence="8" key="1">
    <citation type="journal article" date="2019" name="Int. J. Syst. Evol. Microbiol.">
        <title>The Global Catalogue of Microorganisms (GCM) 10K type strain sequencing project: providing services to taxonomists for standard genome sequencing and annotation.</title>
        <authorList>
            <consortium name="The Broad Institute Genomics Platform"/>
            <consortium name="The Broad Institute Genome Sequencing Center for Infectious Disease"/>
            <person name="Wu L."/>
            <person name="Ma J."/>
        </authorList>
    </citation>
    <scope>NUCLEOTIDE SEQUENCE [LARGE SCALE GENOMIC DNA]</scope>
    <source>
        <strain evidence="8">IBRC-M 10908</strain>
    </source>
</reference>
<evidence type="ECO:0000259" key="6">
    <source>
        <dbReference type="Pfam" id="PF07992"/>
    </source>
</evidence>
<accession>A0ABV8U459</accession>
<evidence type="ECO:0000256" key="2">
    <source>
        <dbReference type="ARBA" id="ARBA00005272"/>
    </source>
</evidence>
<dbReference type="EC" id="1.6.5.-" evidence="7"/>
<dbReference type="InterPro" id="IPR051169">
    <property type="entry name" value="NADH-Q_oxidoreductase"/>
</dbReference>
<keyword evidence="5 7" id="KW-0560">Oxidoreductase</keyword>
<dbReference type="Gene3D" id="3.50.50.100">
    <property type="match status" value="1"/>
</dbReference>
<comment type="similarity">
    <text evidence="2">Belongs to the NADH dehydrogenase family.</text>
</comment>
<name>A0ABV8U459_9ACTN</name>
<organism evidence="7 8">
    <name type="scientific">Salininema proteolyticum</name>
    <dbReference type="NCBI Taxonomy" id="1607685"/>
    <lineage>
        <taxon>Bacteria</taxon>
        <taxon>Bacillati</taxon>
        <taxon>Actinomycetota</taxon>
        <taxon>Actinomycetes</taxon>
        <taxon>Glycomycetales</taxon>
        <taxon>Glycomycetaceae</taxon>
        <taxon>Salininema</taxon>
    </lineage>
</organism>
<dbReference type="Proteomes" id="UP001595823">
    <property type="component" value="Unassembled WGS sequence"/>
</dbReference>
<comment type="caution">
    <text evidence="7">The sequence shown here is derived from an EMBL/GenBank/DDBJ whole genome shotgun (WGS) entry which is preliminary data.</text>
</comment>
<dbReference type="InterPro" id="IPR023753">
    <property type="entry name" value="FAD/NAD-binding_dom"/>
</dbReference>
<evidence type="ECO:0000256" key="5">
    <source>
        <dbReference type="ARBA" id="ARBA00023002"/>
    </source>
</evidence>
<dbReference type="Pfam" id="PF07992">
    <property type="entry name" value="Pyr_redox_2"/>
    <property type="match status" value="1"/>
</dbReference>
<comment type="cofactor">
    <cofactor evidence="1">
        <name>FAD</name>
        <dbReference type="ChEBI" id="CHEBI:57692"/>
    </cofactor>
</comment>
<evidence type="ECO:0000313" key="8">
    <source>
        <dbReference type="Proteomes" id="UP001595823"/>
    </source>
</evidence>
<dbReference type="InterPro" id="IPR036188">
    <property type="entry name" value="FAD/NAD-bd_sf"/>
</dbReference>
<dbReference type="PRINTS" id="PR00368">
    <property type="entry name" value="FADPNR"/>
</dbReference>
<dbReference type="PANTHER" id="PTHR42913">
    <property type="entry name" value="APOPTOSIS-INDUCING FACTOR 1"/>
    <property type="match status" value="1"/>
</dbReference>
<dbReference type="EMBL" id="JBHSDK010000030">
    <property type="protein sequence ID" value="MFC4337412.1"/>
    <property type="molecule type" value="Genomic_DNA"/>
</dbReference>
<protein>
    <submittedName>
        <fullName evidence="7">NAD(P)/FAD-dependent oxidoreductase</fullName>
        <ecNumber evidence="7">1.6.5.-</ecNumber>
    </submittedName>
</protein>
<evidence type="ECO:0000256" key="3">
    <source>
        <dbReference type="ARBA" id="ARBA00022630"/>
    </source>
</evidence>
<evidence type="ECO:0000313" key="7">
    <source>
        <dbReference type="EMBL" id="MFC4337412.1"/>
    </source>
</evidence>
<gene>
    <name evidence="7" type="ORF">ACFPET_19625</name>
</gene>
<dbReference type="SUPFAM" id="SSF51905">
    <property type="entry name" value="FAD/NAD(P)-binding domain"/>
    <property type="match status" value="1"/>
</dbReference>
<dbReference type="PANTHER" id="PTHR42913:SF3">
    <property type="entry name" value="64 KDA MITOCHONDRIAL NADH DEHYDROGENASE (EUROFUNG)"/>
    <property type="match status" value="1"/>
</dbReference>